<dbReference type="Proteomes" id="UP000265663">
    <property type="component" value="Unassembled WGS sequence"/>
</dbReference>
<name>A0A3M7MHI5_9PLEO</name>
<keyword evidence="2" id="KW-1185">Reference proteome</keyword>
<evidence type="ECO:0000313" key="1">
    <source>
        <dbReference type="EMBL" id="RMZ73898.1"/>
    </source>
</evidence>
<gene>
    <name evidence="1" type="ORF">GMOD_00004700</name>
</gene>
<dbReference type="AlphaFoldDB" id="A0A3M7MHI5"/>
<dbReference type="EMBL" id="KE747843">
    <property type="protein sequence ID" value="RMZ73898.1"/>
    <property type="molecule type" value="Genomic_DNA"/>
</dbReference>
<protein>
    <submittedName>
        <fullName evidence="1">Uncharacterized protein</fullName>
    </submittedName>
</protein>
<proteinExistence type="predicted"/>
<reference evidence="1 2" key="1">
    <citation type="journal article" date="2014" name="PLoS ONE">
        <title>De novo Genome Assembly of the Fungal Plant Pathogen Pyrenophora semeniperda.</title>
        <authorList>
            <person name="Soliai M.M."/>
            <person name="Meyer S.E."/>
            <person name="Udall J.A."/>
            <person name="Elzinga D.E."/>
            <person name="Hermansen R.A."/>
            <person name="Bodily P.M."/>
            <person name="Hart A.A."/>
            <person name="Coleman C.E."/>
        </authorList>
    </citation>
    <scope>NUCLEOTIDE SEQUENCE [LARGE SCALE GENOMIC DNA]</scope>
    <source>
        <strain evidence="1 2">CCB06</strain>
        <tissue evidence="1">Mycelium</tissue>
    </source>
</reference>
<organism evidence="1 2">
    <name type="scientific">Pyrenophora seminiperda CCB06</name>
    <dbReference type="NCBI Taxonomy" id="1302712"/>
    <lineage>
        <taxon>Eukaryota</taxon>
        <taxon>Fungi</taxon>
        <taxon>Dikarya</taxon>
        <taxon>Ascomycota</taxon>
        <taxon>Pezizomycotina</taxon>
        <taxon>Dothideomycetes</taxon>
        <taxon>Pleosporomycetidae</taxon>
        <taxon>Pleosporales</taxon>
        <taxon>Pleosporineae</taxon>
        <taxon>Pleosporaceae</taxon>
        <taxon>Pyrenophora</taxon>
    </lineage>
</organism>
<dbReference type="OrthoDB" id="3791428at2759"/>
<evidence type="ECO:0000313" key="2">
    <source>
        <dbReference type="Proteomes" id="UP000265663"/>
    </source>
</evidence>
<sequence>MAASPNMPPFFLMPALSGVRSRRHLVVIRRAEEHAKDIRELILAARLPAEGLLLLNEEDEEKFHYKLMLVGQASEELTRYVSRRPRSRIMVRVAWLNHGLSQFVGFKNVIDEYKRRWVFVKFHCVFMN</sequence>
<accession>A0A3M7MHI5</accession>